<reference evidence="3" key="1">
    <citation type="journal article" date="2019" name="Int. J. Syst. Evol. Microbiol.">
        <title>The Global Catalogue of Microorganisms (GCM) 10K type strain sequencing project: providing services to taxonomists for standard genome sequencing and annotation.</title>
        <authorList>
            <consortium name="The Broad Institute Genomics Platform"/>
            <consortium name="The Broad Institute Genome Sequencing Center for Infectious Disease"/>
            <person name="Wu L."/>
            <person name="Ma J."/>
        </authorList>
    </citation>
    <scope>NUCLEOTIDE SEQUENCE [LARGE SCALE GENOMIC DNA]</scope>
    <source>
        <strain evidence="3">JCM 17986</strain>
    </source>
</reference>
<dbReference type="Proteomes" id="UP001500466">
    <property type="component" value="Unassembled WGS sequence"/>
</dbReference>
<gene>
    <name evidence="2" type="ORF">GCM10023205_84320</name>
</gene>
<proteinExistence type="predicted"/>
<evidence type="ECO:0008006" key="4">
    <source>
        <dbReference type="Google" id="ProtNLM"/>
    </source>
</evidence>
<sequence>MGRVLLGTAAVADTEGLLKRPAECRAPWRTGRGSDRFKALMWHVGAPRRRCAPTGQVRGPVVRADPRSGRGGVRKRYA</sequence>
<feature type="region of interest" description="Disordered" evidence="1">
    <location>
        <begin position="51"/>
        <end position="78"/>
    </location>
</feature>
<protein>
    <recommendedName>
        <fullName evidence="4">Transposase</fullName>
    </recommendedName>
</protein>
<evidence type="ECO:0000313" key="2">
    <source>
        <dbReference type="EMBL" id="GAA4997824.1"/>
    </source>
</evidence>
<keyword evidence="3" id="KW-1185">Reference proteome</keyword>
<name>A0ABP9IH12_9ACTN</name>
<accession>A0ABP9IH12</accession>
<organism evidence="2 3">
    <name type="scientific">Yinghuangia aomiensis</name>
    <dbReference type="NCBI Taxonomy" id="676205"/>
    <lineage>
        <taxon>Bacteria</taxon>
        <taxon>Bacillati</taxon>
        <taxon>Actinomycetota</taxon>
        <taxon>Actinomycetes</taxon>
        <taxon>Kitasatosporales</taxon>
        <taxon>Streptomycetaceae</taxon>
        <taxon>Yinghuangia</taxon>
    </lineage>
</organism>
<comment type="caution">
    <text evidence="2">The sequence shown here is derived from an EMBL/GenBank/DDBJ whole genome shotgun (WGS) entry which is preliminary data.</text>
</comment>
<evidence type="ECO:0000256" key="1">
    <source>
        <dbReference type="SAM" id="MobiDB-lite"/>
    </source>
</evidence>
<dbReference type="EMBL" id="BAABHS010000073">
    <property type="protein sequence ID" value="GAA4997824.1"/>
    <property type="molecule type" value="Genomic_DNA"/>
</dbReference>
<evidence type="ECO:0000313" key="3">
    <source>
        <dbReference type="Proteomes" id="UP001500466"/>
    </source>
</evidence>